<organism evidence="2 3">
    <name type="scientific">Paenibacillus mucilaginosus K02</name>
    <dbReference type="NCBI Taxonomy" id="997761"/>
    <lineage>
        <taxon>Bacteria</taxon>
        <taxon>Bacillati</taxon>
        <taxon>Bacillota</taxon>
        <taxon>Bacilli</taxon>
        <taxon>Bacillales</taxon>
        <taxon>Paenibacillaceae</taxon>
        <taxon>Paenibacillus</taxon>
    </lineage>
</organism>
<evidence type="ECO:0000313" key="3">
    <source>
        <dbReference type="Proteomes" id="UP000007392"/>
    </source>
</evidence>
<accession>R9UQ22</accession>
<proteinExistence type="predicted"/>
<evidence type="ECO:0000256" key="1">
    <source>
        <dbReference type="SAM" id="MobiDB-lite"/>
    </source>
</evidence>
<dbReference type="Proteomes" id="UP000007392">
    <property type="component" value="Chromosome"/>
</dbReference>
<dbReference type="HOGENOM" id="CLU_2956238_0_0_9"/>
<dbReference type="KEGG" id="pmw:B2K_39930"/>
<dbReference type="AlphaFoldDB" id="R9UQ22"/>
<reference evidence="2 3" key="1">
    <citation type="submission" date="2013-06" db="EMBL/GenBank/DDBJ databases">
        <title>Complete genome sequence of Paenibacillus mucilaginosus K02.</title>
        <authorList>
            <person name="Xiao B."/>
            <person name="Sun L."/>
            <person name="Xiao L."/>
            <person name="Lian B."/>
        </authorList>
    </citation>
    <scope>NUCLEOTIDE SEQUENCE [LARGE SCALE GENOMIC DNA]</scope>
    <source>
        <strain evidence="2 3">K02</strain>
    </source>
</reference>
<sequence length="59" mass="6484">MAGRKKGIGRQRQKDQGTARALGLLVVVFRLIARTKAKKPASQRASLHIQESKSRQGSI</sequence>
<protein>
    <submittedName>
        <fullName evidence="2">Uncharacterized protein</fullName>
    </submittedName>
</protein>
<feature type="region of interest" description="Disordered" evidence="1">
    <location>
        <begin position="36"/>
        <end position="59"/>
    </location>
</feature>
<dbReference type="EMBL" id="CP003422">
    <property type="protein sequence ID" value="AGN70760.1"/>
    <property type="molecule type" value="Genomic_DNA"/>
</dbReference>
<evidence type="ECO:0000313" key="2">
    <source>
        <dbReference type="EMBL" id="AGN70760.1"/>
    </source>
</evidence>
<name>R9UQ22_9BACL</name>
<gene>
    <name evidence="2" type="ORF">B2K_39930</name>
</gene>
<feature type="compositionally biased region" description="Basic and acidic residues" evidence="1">
    <location>
        <begin position="50"/>
        <end position="59"/>
    </location>
</feature>